<dbReference type="PANTHER" id="PTHR45790:SF3">
    <property type="entry name" value="S-ADENOSYL-L-METHIONINE-DEPENDENT UROPORPHYRINOGEN III METHYLTRANSFERASE, CHLOROPLASTIC"/>
    <property type="match status" value="1"/>
</dbReference>
<dbReference type="GO" id="GO:0032259">
    <property type="term" value="P:methylation"/>
    <property type="evidence" value="ECO:0007669"/>
    <property type="project" value="UniProtKB-KW"/>
</dbReference>
<dbReference type="InterPro" id="IPR006366">
    <property type="entry name" value="CobA/CysG_C"/>
</dbReference>
<dbReference type="Pfam" id="PF10414">
    <property type="entry name" value="CysG_dimeriser"/>
    <property type="match status" value="1"/>
</dbReference>
<dbReference type="GO" id="GO:0019354">
    <property type="term" value="P:siroheme biosynthetic process"/>
    <property type="evidence" value="ECO:0007669"/>
    <property type="project" value="UniProtKB-UniPathway"/>
</dbReference>
<dbReference type="Proteomes" id="UP000278398">
    <property type="component" value="Unassembled WGS sequence"/>
</dbReference>
<dbReference type="AlphaFoldDB" id="A0A3R9YA11"/>
<dbReference type="InterPro" id="IPR036291">
    <property type="entry name" value="NAD(P)-bd_dom_sf"/>
</dbReference>
<keyword evidence="5 17" id="KW-0808">Transferase</keyword>
<evidence type="ECO:0000256" key="6">
    <source>
        <dbReference type="ARBA" id="ARBA00022691"/>
    </source>
</evidence>
<dbReference type="Gene3D" id="1.10.8.210">
    <property type="entry name" value="Sirohaem synthase, dimerisation domain"/>
    <property type="match status" value="1"/>
</dbReference>
<evidence type="ECO:0000259" key="16">
    <source>
        <dbReference type="Pfam" id="PF10414"/>
    </source>
</evidence>
<dbReference type="SUPFAM" id="SSF53790">
    <property type="entry name" value="Tetrapyrrole methylase"/>
    <property type="match status" value="1"/>
</dbReference>
<comment type="catalytic activity">
    <reaction evidence="13">
        <text>precorrin-2 + NAD(+) = sirohydrochlorin + NADH + 2 H(+)</text>
        <dbReference type="Rhea" id="RHEA:15613"/>
        <dbReference type="ChEBI" id="CHEBI:15378"/>
        <dbReference type="ChEBI" id="CHEBI:57540"/>
        <dbReference type="ChEBI" id="CHEBI:57945"/>
        <dbReference type="ChEBI" id="CHEBI:58351"/>
        <dbReference type="ChEBI" id="CHEBI:58827"/>
        <dbReference type="EC" id="1.3.1.76"/>
    </reaction>
</comment>
<keyword evidence="3" id="KW-0169">Cobalamin biosynthesis</keyword>
<dbReference type="CDD" id="cd11642">
    <property type="entry name" value="SUMT"/>
    <property type="match status" value="1"/>
</dbReference>
<evidence type="ECO:0000256" key="5">
    <source>
        <dbReference type="ARBA" id="ARBA00022679"/>
    </source>
</evidence>
<keyword evidence="4 17" id="KW-0489">Methyltransferase</keyword>
<evidence type="ECO:0000256" key="13">
    <source>
        <dbReference type="ARBA" id="ARBA00047561"/>
    </source>
</evidence>
<dbReference type="GO" id="GO:0051287">
    <property type="term" value="F:NAD binding"/>
    <property type="evidence" value="ECO:0007669"/>
    <property type="project" value="InterPro"/>
</dbReference>
<dbReference type="InterPro" id="IPR019478">
    <property type="entry name" value="Sirohaem_synthase_dimer_dom"/>
</dbReference>
<dbReference type="EC" id="2.1.1.107" evidence="17"/>
<dbReference type="EMBL" id="RWKW01000015">
    <property type="protein sequence ID" value="RST87586.1"/>
    <property type="molecule type" value="Genomic_DNA"/>
</dbReference>
<keyword evidence="11" id="KW-0511">Multifunctional enzyme</keyword>
<dbReference type="SUPFAM" id="SSF51735">
    <property type="entry name" value="NAD(P)-binding Rossmann-fold domains"/>
    <property type="match status" value="1"/>
</dbReference>
<dbReference type="InterPro" id="IPR012409">
    <property type="entry name" value="Sirohaem_synth"/>
</dbReference>
<feature type="active site" description="Proton acceptor" evidence="14">
    <location>
        <position position="261"/>
    </location>
</feature>
<comment type="pathway">
    <text evidence="1">Porphyrin-containing compound metabolism; siroheme biosynthesis; sirohydrochlorin from precorrin-2: step 1/1.</text>
</comment>
<accession>A0A3R9YA11</accession>
<keyword evidence="8" id="KW-0520">NAD</keyword>
<dbReference type="InterPro" id="IPR050161">
    <property type="entry name" value="Siro_Cobalamin_biosynth"/>
</dbReference>
<evidence type="ECO:0000256" key="8">
    <source>
        <dbReference type="ARBA" id="ARBA00023027"/>
    </source>
</evidence>
<keyword evidence="7" id="KW-0560">Oxidoreductase</keyword>
<dbReference type="Gene3D" id="3.40.1010.10">
    <property type="entry name" value="Cobalt-precorrin-4 Transmethylase, Domain 1"/>
    <property type="match status" value="1"/>
</dbReference>
<dbReference type="Pfam" id="PF13241">
    <property type="entry name" value="NAD_binding_7"/>
    <property type="match status" value="1"/>
</dbReference>
<comment type="pathway">
    <text evidence="12">Porphyrin-containing compound metabolism; siroheme biosynthesis; precorrin-2 from uroporphyrinogen III: step 1/1.</text>
</comment>
<comment type="similarity">
    <text evidence="2">Belongs to the precorrin methyltransferase family.</text>
</comment>
<feature type="domain" description="Tetrapyrrole methylase" evidence="15">
    <location>
        <begin position="231"/>
        <end position="442"/>
    </location>
</feature>
<dbReference type="OrthoDB" id="9815856at2"/>
<dbReference type="InterPro" id="IPR014776">
    <property type="entry name" value="4pyrrole_Mease_sub2"/>
</dbReference>
<dbReference type="InterPro" id="IPR006367">
    <property type="entry name" value="Sirohaem_synthase_N"/>
</dbReference>
<dbReference type="InterPro" id="IPR000878">
    <property type="entry name" value="4pyrrol_Mease"/>
</dbReference>
<reference evidence="17 18" key="1">
    <citation type="submission" date="2018-12" db="EMBL/GenBank/DDBJ databases">
        <title>Mesorhizobium carbonis sp. nov., isolated from coal mine water.</title>
        <authorList>
            <person name="Xin W."/>
            <person name="Xu Z."/>
            <person name="Xiang F."/>
            <person name="Zhang J."/>
            <person name="Xi L."/>
            <person name="Liu J."/>
        </authorList>
    </citation>
    <scope>NUCLEOTIDE SEQUENCE [LARGE SCALE GENOMIC DNA]</scope>
    <source>
        <strain evidence="17 18">B2.3</strain>
    </source>
</reference>
<evidence type="ECO:0000256" key="4">
    <source>
        <dbReference type="ARBA" id="ARBA00022603"/>
    </source>
</evidence>
<gene>
    <name evidence="17" type="primary">cobA</name>
    <name evidence="17" type="ORF">EJC49_05000</name>
</gene>
<dbReference type="InterPro" id="IPR037115">
    <property type="entry name" value="Sirohaem_synt_dimer_dom_sf"/>
</dbReference>
<dbReference type="RefSeq" id="WP_126698367.1">
    <property type="nucleotide sequence ID" value="NZ_RWKW01000015.1"/>
</dbReference>
<evidence type="ECO:0000256" key="3">
    <source>
        <dbReference type="ARBA" id="ARBA00022573"/>
    </source>
</evidence>
<evidence type="ECO:0000256" key="14">
    <source>
        <dbReference type="PIRSR" id="PIRSR036426-1"/>
    </source>
</evidence>
<dbReference type="GO" id="GO:0051266">
    <property type="term" value="F:sirohydrochlorin ferrochelatase activity"/>
    <property type="evidence" value="ECO:0007669"/>
    <property type="project" value="InterPro"/>
</dbReference>
<organism evidence="17 18">
    <name type="scientific">Aquibium carbonis</name>
    <dbReference type="NCBI Taxonomy" id="2495581"/>
    <lineage>
        <taxon>Bacteria</taxon>
        <taxon>Pseudomonadati</taxon>
        <taxon>Pseudomonadota</taxon>
        <taxon>Alphaproteobacteria</taxon>
        <taxon>Hyphomicrobiales</taxon>
        <taxon>Phyllobacteriaceae</taxon>
        <taxon>Aquibium</taxon>
    </lineage>
</organism>
<dbReference type="NCBIfam" id="NF004790">
    <property type="entry name" value="PRK06136.1"/>
    <property type="match status" value="1"/>
</dbReference>
<dbReference type="NCBIfam" id="TIGR01469">
    <property type="entry name" value="cobA_cysG_Cterm"/>
    <property type="match status" value="1"/>
</dbReference>
<protein>
    <submittedName>
        <fullName evidence="17">Uroporphyrinogen-III C-methyltransferase</fullName>
        <ecNumber evidence="17">2.1.1.107</ecNumber>
    </submittedName>
</protein>
<dbReference type="InterPro" id="IPR003043">
    <property type="entry name" value="Uropor_MeTrfase_CS"/>
</dbReference>
<dbReference type="Gene3D" id="3.30.950.10">
    <property type="entry name" value="Methyltransferase, Cobalt-precorrin-4 Transmethylase, Domain 2"/>
    <property type="match status" value="1"/>
</dbReference>
<dbReference type="FunFam" id="3.40.1010.10:FF:000001">
    <property type="entry name" value="Siroheme synthase"/>
    <property type="match status" value="1"/>
</dbReference>
<dbReference type="NCBIfam" id="TIGR01470">
    <property type="entry name" value="cysG_Nterm"/>
    <property type="match status" value="1"/>
</dbReference>
<evidence type="ECO:0000256" key="12">
    <source>
        <dbReference type="ARBA" id="ARBA00025705"/>
    </source>
</evidence>
<evidence type="ECO:0000256" key="11">
    <source>
        <dbReference type="ARBA" id="ARBA00023268"/>
    </source>
</evidence>
<evidence type="ECO:0000256" key="1">
    <source>
        <dbReference type="ARBA" id="ARBA00005010"/>
    </source>
</evidence>
<evidence type="ECO:0000256" key="9">
    <source>
        <dbReference type="ARBA" id="ARBA00023239"/>
    </source>
</evidence>
<evidence type="ECO:0000256" key="7">
    <source>
        <dbReference type="ARBA" id="ARBA00023002"/>
    </source>
</evidence>
<dbReference type="UniPathway" id="UPA00262">
    <property type="reaction ID" value="UER00211"/>
</dbReference>
<keyword evidence="10" id="KW-0627">Porphyrin biosynthesis</keyword>
<dbReference type="Pfam" id="PF00590">
    <property type="entry name" value="TP_methylase"/>
    <property type="match status" value="1"/>
</dbReference>
<dbReference type="InterPro" id="IPR035996">
    <property type="entry name" value="4pyrrol_Methylase_sf"/>
</dbReference>
<keyword evidence="6" id="KW-0949">S-adenosyl-L-methionine</keyword>
<sequence>MKLVSRQRNDASRIASLSVLPVFLDLAQKRAVVAGGSAAAAWKAELLCATGARVHVLAGTDAVSEEMAALAARGEAVTIETRGWQASDLACAAIAIADAETDEEAIAFAAAARAAGVPCNVIDRPEHCQFQFGTIVNRSPVVVGISTSGAAPILGQAIRRRIETLLPPTLAEWAALGQQLRDRVAQRWQPGPARRAFWERFVDRAFGPAPQADAADDLFDGDGDGTARGHVTFVGAGPGDGELLTLKAVRALQAADVILFDDLVSDAVLELARREARRILVGKRAGRPGCQQHEINDMMIALAKAGRRVVRLKSGDPMIFGRAGEEIAALEAEGIGHDVVPGITAGLAMAARLGVSLTHRDCAKSVRFVTGHSKAGGLPRDVDWDAIADPSTTTIFYMGGRMAGPIASALIAHGMAADTPVVVGVDIGRASEAIHPTTLAGLPAFAAPASSGQAVLIGIGTVFAARSGAALARRRIVRSEARIAAPRLVASGAG</sequence>
<dbReference type="Gene3D" id="3.30.160.110">
    <property type="entry name" value="Siroheme synthase, domain 2"/>
    <property type="match status" value="1"/>
</dbReference>
<evidence type="ECO:0000256" key="2">
    <source>
        <dbReference type="ARBA" id="ARBA00005879"/>
    </source>
</evidence>
<evidence type="ECO:0000313" key="17">
    <source>
        <dbReference type="EMBL" id="RST87586.1"/>
    </source>
</evidence>
<dbReference type="NCBIfam" id="NF007922">
    <property type="entry name" value="PRK10637.1"/>
    <property type="match status" value="1"/>
</dbReference>
<evidence type="ECO:0000259" key="15">
    <source>
        <dbReference type="Pfam" id="PF00590"/>
    </source>
</evidence>
<dbReference type="GO" id="GO:0004851">
    <property type="term" value="F:uroporphyrin-III C-methyltransferase activity"/>
    <property type="evidence" value="ECO:0007669"/>
    <property type="project" value="UniProtKB-EC"/>
</dbReference>
<dbReference type="InterPro" id="IPR014777">
    <property type="entry name" value="4pyrrole_Mease_sub1"/>
</dbReference>
<name>A0A3R9YA11_9HYPH</name>
<feature type="domain" description="Sirohaem synthase dimerisation" evidence="16">
    <location>
        <begin position="170"/>
        <end position="211"/>
    </location>
</feature>
<proteinExistence type="inferred from homology"/>
<dbReference type="PROSITE" id="PS00839">
    <property type="entry name" value="SUMT_1"/>
    <property type="match status" value="1"/>
</dbReference>
<evidence type="ECO:0000256" key="10">
    <source>
        <dbReference type="ARBA" id="ARBA00023244"/>
    </source>
</evidence>
<dbReference type="GO" id="GO:0043115">
    <property type="term" value="F:precorrin-2 dehydrogenase activity"/>
    <property type="evidence" value="ECO:0007669"/>
    <property type="project" value="UniProtKB-EC"/>
</dbReference>
<comment type="caution">
    <text evidence="17">The sequence shown here is derived from an EMBL/GenBank/DDBJ whole genome shotgun (WGS) entry which is preliminary data.</text>
</comment>
<dbReference type="GO" id="GO:0009236">
    <property type="term" value="P:cobalamin biosynthetic process"/>
    <property type="evidence" value="ECO:0007669"/>
    <property type="project" value="UniProtKB-KW"/>
</dbReference>
<dbReference type="PIRSF" id="PIRSF036426">
    <property type="entry name" value="Sirohaem_synth"/>
    <property type="match status" value="1"/>
</dbReference>
<keyword evidence="9" id="KW-0456">Lyase</keyword>
<dbReference type="Gene3D" id="3.40.50.720">
    <property type="entry name" value="NAD(P)-binding Rossmann-like Domain"/>
    <property type="match status" value="1"/>
</dbReference>
<dbReference type="SUPFAM" id="SSF75615">
    <property type="entry name" value="Siroheme synthase middle domains-like"/>
    <property type="match status" value="1"/>
</dbReference>
<evidence type="ECO:0000313" key="18">
    <source>
        <dbReference type="Proteomes" id="UP000278398"/>
    </source>
</evidence>
<keyword evidence="18" id="KW-1185">Reference proteome</keyword>
<feature type="active site" description="Proton donor" evidence="14">
    <location>
        <position position="283"/>
    </location>
</feature>
<dbReference type="PANTHER" id="PTHR45790">
    <property type="entry name" value="SIROHEME SYNTHASE-RELATED"/>
    <property type="match status" value="1"/>
</dbReference>